<evidence type="ECO:0000313" key="2">
    <source>
        <dbReference type="Proteomes" id="UP000316882"/>
    </source>
</evidence>
<dbReference type="AlphaFoldDB" id="A0A4Y3PPL4"/>
<proteinExistence type="predicted"/>
<dbReference type="RefSeq" id="WP_167470334.1">
    <property type="nucleotide sequence ID" value="NZ_BJMH01000037.1"/>
</dbReference>
<accession>A0A4Y3PPL4</accession>
<comment type="caution">
    <text evidence="1">The sequence shown here is derived from an EMBL/GenBank/DDBJ whole genome shotgun (WGS) entry which is preliminary data.</text>
</comment>
<keyword evidence="2" id="KW-1185">Reference proteome</keyword>
<sequence length="49" mass="5547">MFETLIGWIEGFNAIKLVFTETQIGLFVLASLAIPAVIKNREQIADYFN</sequence>
<protein>
    <submittedName>
        <fullName evidence="1">Uncharacterized protein</fullName>
    </submittedName>
</protein>
<evidence type="ECO:0000313" key="1">
    <source>
        <dbReference type="EMBL" id="GEB35294.1"/>
    </source>
</evidence>
<dbReference type="Proteomes" id="UP000316882">
    <property type="component" value="Unassembled WGS sequence"/>
</dbReference>
<gene>
    <name evidence="1" type="ORF">BPA01_48740</name>
</gene>
<reference evidence="1 2" key="1">
    <citation type="submission" date="2019-06" db="EMBL/GenBank/DDBJ databases">
        <title>Whole genome shotgun sequence of Brevibacillus parabrevis NBRC 12334.</title>
        <authorList>
            <person name="Hosoyama A."/>
            <person name="Uohara A."/>
            <person name="Ohji S."/>
            <person name="Ichikawa N."/>
        </authorList>
    </citation>
    <scope>NUCLEOTIDE SEQUENCE [LARGE SCALE GENOMIC DNA]</scope>
    <source>
        <strain evidence="1 2">NBRC 12334</strain>
    </source>
</reference>
<dbReference type="EMBL" id="BJMH01000037">
    <property type="protein sequence ID" value="GEB35294.1"/>
    <property type="molecule type" value="Genomic_DNA"/>
</dbReference>
<organism evidence="1 2">
    <name type="scientific">Brevibacillus parabrevis</name>
    <dbReference type="NCBI Taxonomy" id="54914"/>
    <lineage>
        <taxon>Bacteria</taxon>
        <taxon>Bacillati</taxon>
        <taxon>Bacillota</taxon>
        <taxon>Bacilli</taxon>
        <taxon>Bacillales</taxon>
        <taxon>Paenibacillaceae</taxon>
        <taxon>Brevibacillus</taxon>
    </lineage>
</organism>
<name>A0A4Y3PPL4_BREPA</name>